<name>A0AAV1AMQ9_VICFA</name>
<proteinExistence type="predicted"/>
<protein>
    <submittedName>
        <fullName evidence="1">Uncharacterized protein</fullName>
    </submittedName>
</protein>
<evidence type="ECO:0000313" key="2">
    <source>
        <dbReference type="Proteomes" id="UP001157006"/>
    </source>
</evidence>
<keyword evidence="2" id="KW-1185">Reference proteome</keyword>
<evidence type="ECO:0000313" key="1">
    <source>
        <dbReference type="EMBL" id="CAI8610558.1"/>
    </source>
</evidence>
<sequence>MNPPTMLLRHPVMVTPTSSMISSIKLTSSFLKRFRTPTNAFPVGFLHFIFNARKFEVLVEIRFMFYNIDRDLYVRYCPVIFSYMVFEVEFASLEQVHVSYFHLVFNIVGYIVI</sequence>
<accession>A0AAV1AMQ9</accession>
<dbReference type="AlphaFoldDB" id="A0AAV1AMQ9"/>
<reference evidence="1 2" key="1">
    <citation type="submission" date="2023-01" db="EMBL/GenBank/DDBJ databases">
        <authorList>
            <person name="Kreplak J."/>
        </authorList>
    </citation>
    <scope>NUCLEOTIDE SEQUENCE [LARGE SCALE GENOMIC DNA]</scope>
</reference>
<dbReference type="EMBL" id="OX451739">
    <property type="protein sequence ID" value="CAI8610558.1"/>
    <property type="molecule type" value="Genomic_DNA"/>
</dbReference>
<gene>
    <name evidence="1" type="ORF">VFH_IV188320</name>
</gene>
<organism evidence="1 2">
    <name type="scientific">Vicia faba</name>
    <name type="common">Broad bean</name>
    <name type="synonym">Faba vulgaris</name>
    <dbReference type="NCBI Taxonomy" id="3906"/>
    <lineage>
        <taxon>Eukaryota</taxon>
        <taxon>Viridiplantae</taxon>
        <taxon>Streptophyta</taxon>
        <taxon>Embryophyta</taxon>
        <taxon>Tracheophyta</taxon>
        <taxon>Spermatophyta</taxon>
        <taxon>Magnoliopsida</taxon>
        <taxon>eudicotyledons</taxon>
        <taxon>Gunneridae</taxon>
        <taxon>Pentapetalae</taxon>
        <taxon>rosids</taxon>
        <taxon>fabids</taxon>
        <taxon>Fabales</taxon>
        <taxon>Fabaceae</taxon>
        <taxon>Papilionoideae</taxon>
        <taxon>50 kb inversion clade</taxon>
        <taxon>NPAAA clade</taxon>
        <taxon>Hologalegina</taxon>
        <taxon>IRL clade</taxon>
        <taxon>Fabeae</taxon>
        <taxon>Vicia</taxon>
    </lineage>
</organism>
<dbReference type="Proteomes" id="UP001157006">
    <property type="component" value="Chromosome 4"/>
</dbReference>